<dbReference type="RefSeq" id="WP_207334476.1">
    <property type="nucleotide sequence ID" value="NZ_JAFMYU010000003.1"/>
</dbReference>
<feature type="domain" description="Histidine kinase" evidence="12">
    <location>
        <begin position="232"/>
        <end position="454"/>
    </location>
</feature>
<dbReference type="Gene3D" id="1.10.287.130">
    <property type="match status" value="1"/>
</dbReference>
<evidence type="ECO:0000256" key="7">
    <source>
        <dbReference type="ARBA" id="ARBA00022777"/>
    </source>
</evidence>
<dbReference type="GO" id="GO:0005886">
    <property type="term" value="C:plasma membrane"/>
    <property type="evidence" value="ECO:0007669"/>
    <property type="project" value="TreeGrafter"/>
</dbReference>
<dbReference type="Gene3D" id="3.30.565.10">
    <property type="entry name" value="Histidine kinase-like ATPase, C-terminal domain"/>
    <property type="match status" value="1"/>
</dbReference>
<dbReference type="SMART" id="SM00304">
    <property type="entry name" value="HAMP"/>
    <property type="match status" value="1"/>
</dbReference>
<evidence type="ECO:0000256" key="9">
    <source>
        <dbReference type="ARBA" id="ARBA00023012"/>
    </source>
</evidence>
<protein>
    <recommendedName>
        <fullName evidence="3">histidine kinase</fullName>
        <ecNumber evidence="3">2.7.13.3</ecNumber>
    </recommendedName>
</protein>
<dbReference type="PROSITE" id="PS50885">
    <property type="entry name" value="HAMP"/>
    <property type="match status" value="1"/>
</dbReference>
<dbReference type="PRINTS" id="PR00344">
    <property type="entry name" value="BCTRLSENSOR"/>
</dbReference>
<dbReference type="CDD" id="cd00075">
    <property type="entry name" value="HATPase"/>
    <property type="match status" value="1"/>
</dbReference>
<dbReference type="CDD" id="cd06225">
    <property type="entry name" value="HAMP"/>
    <property type="match status" value="1"/>
</dbReference>
<dbReference type="PROSITE" id="PS50109">
    <property type="entry name" value="HIS_KIN"/>
    <property type="match status" value="1"/>
</dbReference>
<evidence type="ECO:0000256" key="3">
    <source>
        <dbReference type="ARBA" id="ARBA00012438"/>
    </source>
</evidence>
<dbReference type="SUPFAM" id="SSF47384">
    <property type="entry name" value="Homodimeric domain of signal transducing histidine kinase"/>
    <property type="match status" value="1"/>
</dbReference>
<reference evidence="14 15" key="1">
    <citation type="submission" date="2021-03" db="EMBL/GenBank/DDBJ databases">
        <title>Fibrella sp. HMF5036 genome sequencing and assembly.</title>
        <authorList>
            <person name="Kang H."/>
            <person name="Kim H."/>
            <person name="Bae S."/>
            <person name="Joh K."/>
        </authorList>
    </citation>
    <scope>NUCLEOTIDE SEQUENCE [LARGE SCALE GENOMIC DNA]</scope>
    <source>
        <strain evidence="14 15">HMF5036</strain>
    </source>
</reference>
<comment type="subcellular location">
    <subcellularLocation>
        <location evidence="2">Membrane</location>
    </subcellularLocation>
</comment>
<dbReference type="AlphaFoldDB" id="A0A939JYM1"/>
<evidence type="ECO:0000256" key="2">
    <source>
        <dbReference type="ARBA" id="ARBA00004370"/>
    </source>
</evidence>
<keyword evidence="6 11" id="KW-0812">Transmembrane</keyword>
<accession>A0A939JYM1</accession>
<sequence length="461" mass="51873">MNIRTRLTLLFLLLVGSILLLFSLGIYLLYNQFREVDFYERLHEQAKATVRVREDAGDVARTDLPLMVDERISIYTPDDKIAFTVGSGPLVSIGPDLLKKIRAGFEFRSRQDIHETLAINYHSKSGPMLVVVATAYDRYGFNHLNRLRQILIFGWLASLLAVGVAGWLFASDALRPVSEIIEQVNTISGTNIHRRLQVSRQRDELAELAHTFNAMLNRLEEAFVTQRSFVSHASHELRTPLAIMRGNIDVALMQPRDMPYYRQTLDEVLYQVQRMIDLANGLLDLARASTDAANLSFRPTRIDELLWQARSSILSKKPDYSIDILFDFDDDALVEQDDDLTLLAEEALLRTALQNLMENGCKYSVNHSVTVRISFIPNAVQVAFSDNGYGIPPDDLPHLFEPFYRSSHTTNVAPGHGIGLALTNRIVKLHNGQLKIDSVVGMGTTVTVRLPLQVTMPVVTA</sequence>
<dbReference type="Proteomes" id="UP000664795">
    <property type="component" value="Unassembled WGS sequence"/>
</dbReference>
<evidence type="ECO:0000256" key="11">
    <source>
        <dbReference type="SAM" id="Phobius"/>
    </source>
</evidence>
<dbReference type="Pfam" id="PF00672">
    <property type="entry name" value="HAMP"/>
    <property type="match status" value="1"/>
</dbReference>
<proteinExistence type="predicted"/>
<gene>
    <name evidence="14" type="ORF">J2I48_05905</name>
</gene>
<dbReference type="SUPFAM" id="SSF55874">
    <property type="entry name" value="ATPase domain of HSP90 chaperone/DNA topoisomerase II/histidine kinase"/>
    <property type="match status" value="1"/>
</dbReference>
<dbReference type="InterPro" id="IPR036890">
    <property type="entry name" value="HATPase_C_sf"/>
</dbReference>
<keyword evidence="8 11" id="KW-1133">Transmembrane helix</keyword>
<keyword evidence="15" id="KW-1185">Reference proteome</keyword>
<dbReference type="Gene3D" id="6.10.340.10">
    <property type="match status" value="1"/>
</dbReference>
<dbReference type="Pfam" id="PF02518">
    <property type="entry name" value="HATPase_c"/>
    <property type="match status" value="1"/>
</dbReference>
<dbReference type="PANTHER" id="PTHR45436">
    <property type="entry name" value="SENSOR HISTIDINE KINASE YKOH"/>
    <property type="match status" value="1"/>
</dbReference>
<evidence type="ECO:0000313" key="15">
    <source>
        <dbReference type="Proteomes" id="UP000664795"/>
    </source>
</evidence>
<evidence type="ECO:0000256" key="8">
    <source>
        <dbReference type="ARBA" id="ARBA00022989"/>
    </source>
</evidence>
<dbReference type="EC" id="2.7.13.3" evidence="3"/>
<comment type="catalytic activity">
    <reaction evidence="1">
        <text>ATP + protein L-histidine = ADP + protein N-phospho-L-histidine.</text>
        <dbReference type="EC" id="2.7.13.3"/>
    </reaction>
</comment>
<organism evidence="14 15">
    <name type="scientific">Fibrella aquatilis</name>
    <dbReference type="NCBI Taxonomy" id="2817059"/>
    <lineage>
        <taxon>Bacteria</taxon>
        <taxon>Pseudomonadati</taxon>
        <taxon>Bacteroidota</taxon>
        <taxon>Cytophagia</taxon>
        <taxon>Cytophagales</taxon>
        <taxon>Spirosomataceae</taxon>
        <taxon>Fibrella</taxon>
    </lineage>
</organism>
<dbReference type="InterPro" id="IPR036097">
    <property type="entry name" value="HisK_dim/P_sf"/>
</dbReference>
<keyword evidence="4" id="KW-0597">Phosphoprotein</keyword>
<dbReference type="InterPro" id="IPR004358">
    <property type="entry name" value="Sig_transdc_His_kin-like_C"/>
</dbReference>
<dbReference type="InterPro" id="IPR005467">
    <property type="entry name" value="His_kinase_dom"/>
</dbReference>
<keyword evidence="5" id="KW-0808">Transferase</keyword>
<dbReference type="InterPro" id="IPR003594">
    <property type="entry name" value="HATPase_dom"/>
</dbReference>
<dbReference type="Pfam" id="PF00512">
    <property type="entry name" value="HisKA"/>
    <property type="match status" value="1"/>
</dbReference>
<dbReference type="PANTHER" id="PTHR45436:SF5">
    <property type="entry name" value="SENSOR HISTIDINE KINASE TRCS"/>
    <property type="match status" value="1"/>
</dbReference>
<evidence type="ECO:0000256" key="1">
    <source>
        <dbReference type="ARBA" id="ARBA00000085"/>
    </source>
</evidence>
<evidence type="ECO:0000313" key="14">
    <source>
        <dbReference type="EMBL" id="MBO0930518.1"/>
    </source>
</evidence>
<evidence type="ECO:0000259" key="12">
    <source>
        <dbReference type="PROSITE" id="PS50109"/>
    </source>
</evidence>
<feature type="transmembrane region" description="Helical" evidence="11">
    <location>
        <begin position="7"/>
        <end position="30"/>
    </location>
</feature>
<comment type="caution">
    <text evidence="14">The sequence shown here is derived from an EMBL/GenBank/DDBJ whole genome shotgun (WGS) entry which is preliminary data.</text>
</comment>
<dbReference type="EMBL" id="JAFMYU010000003">
    <property type="protein sequence ID" value="MBO0930518.1"/>
    <property type="molecule type" value="Genomic_DNA"/>
</dbReference>
<evidence type="ECO:0000256" key="5">
    <source>
        <dbReference type="ARBA" id="ARBA00022679"/>
    </source>
</evidence>
<dbReference type="SUPFAM" id="SSF158472">
    <property type="entry name" value="HAMP domain-like"/>
    <property type="match status" value="1"/>
</dbReference>
<feature type="transmembrane region" description="Helical" evidence="11">
    <location>
        <begin position="150"/>
        <end position="170"/>
    </location>
</feature>
<evidence type="ECO:0000259" key="13">
    <source>
        <dbReference type="PROSITE" id="PS50885"/>
    </source>
</evidence>
<evidence type="ECO:0000256" key="6">
    <source>
        <dbReference type="ARBA" id="ARBA00022692"/>
    </source>
</evidence>
<dbReference type="CDD" id="cd00082">
    <property type="entry name" value="HisKA"/>
    <property type="match status" value="1"/>
</dbReference>
<dbReference type="InterPro" id="IPR050428">
    <property type="entry name" value="TCS_sensor_his_kinase"/>
</dbReference>
<name>A0A939JYM1_9BACT</name>
<keyword evidence="9" id="KW-0902">Two-component regulatory system</keyword>
<feature type="domain" description="HAMP" evidence="13">
    <location>
        <begin position="171"/>
        <end position="224"/>
    </location>
</feature>
<dbReference type="SMART" id="SM00388">
    <property type="entry name" value="HisKA"/>
    <property type="match status" value="1"/>
</dbReference>
<keyword evidence="10 11" id="KW-0472">Membrane</keyword>
<dbReference type="InterPro" id="IPR003660">
    <property type="entry name" value="HAMP_dom"/>
</dbReference>
<dbReference type="GO" id="GO:0000155">
    <property type="term" value="F:phosphorelay sensor kinase activity"/>
    <property type="evidence" value="ECO:0007669"/>
    <property type="project" value="InterPro"/>
</dbReference>
<dbReference type="InterPro" id="IPR003661">
    <property type="entry name" value="HisK_dim/P_dom"/>
</dbReference>
<evidence type="ECO:0000256" key="4">
    <source>
        <dbReference type="ARBA" id="ARBA00022553"/>
    </source>
</evidence>
<evidence type="ECO:0000256" key="10">
    <source>
        <dbReference type="ARBA" id="ARBA00023136"/>
    </source>
</evidence>
<keyword evidence="7" id="KW-0418">Kinase</keyword>
<dbReference type="SMART" id="SM00387">
    <property type="entry name" value="HATPase_c"/>
    <property type="match status" value="1"/>
</dbReference>